<reference evidence="4" key="2">
    <citation type="journal article" date="2018" name="Genome Biol.">
        <title>SKESA: strategic k-mer extension for scrupulous assemblies.</title>
        <authorList>
            <person name="Souvorov A."/>
            <person name="Agarwala R."/>
            <person name="Lipman D.J."/>
        </authorList>
    </citation>
    <scope>NUCLEOTIDE SEQUENCE</scope>
    <source>
        <strain evidence="4">Salmonella enterica</strain>
    </source>
</reference>
<reference evidence="2" key="3">
    <citation type="submission" date="2018-12" db="EMBL/GenBank/DDBJ databases">
        <authorList>
            <person name="Ashton P.M."/>
            <person name="Dallman T."/>
            <person name="Nair S."/>
            <person name="De Pinna E."/>
            <person name="Peters T."/>
            <person name="Grant K."/>
        </authorList>
    </citation>
    <scope>NUCLEOTIDE SEQUENCE</scope>
    <source>
        <strain evidence="3">116039</strain>
        <strain evidence="2">582921</strain>
    </source>
</reference>
<dbReference type="RefSeq" id="WP_000170639.1">
    <property type="nucleotide sequence ID" value="NC_024983.1"/>
</dbReference>
<dbReference type="InterPro" id="IPR036410">
    <property type="entry name" value="HSP_DnaJ_Cys-rich_dom_sf"/>
</dbReference>
<dbReference type="Gene3D" id="6.20.20.10">
    <property type="match status" value="1"/>
</dbReference>
<dbReference type="EMBL" id="KX810825">
    <property type="protein sequence ID" value="APA22841.1"/>
    <property type="molecule type" value="Genomic_DNA"/>
</dbReference>
<evidence type="ECO:0000313" key="2">
    <source>
        <dbReference type="EMBL" id="ECA5343199.1"/>
    </source>
</evidence>
<gene>
    <name evidence="3" type="ORF">A3V89_18205</name>
    <name evidence="2" type="ORF">ELS01_22745</name>
    <name evidence="4" type="ORF">GJE27_22030</name>
</gene>
<organism evidence="4">
    <name type="scientific">Salmonella typhimurium</name>
    <dbReference type="NCBI Taxonomy" id="90371"/>
    <lineage>
        <taxon>Bacteria</taxon>
        <taxon>Pseudomonadati</taxon>
        <taxon>Pseudomonadota</taxon>
        <taxon>Gammaproteobacteria</taxon>
        <taxon>Enterobacterales</taxon>
        <taxon>Enterobacteriaceae</taxon>
        <taxon>Salmonella</taxon>
    </lineage>
</organism>
<name>A0A077W4N1_SALTM</name>
<geneLocation type="plasmid" evidence="1">
    <name>pIMP4-SEM1</name>
</geneLocation>
<protein>
    <submittedName>
        <fullName evidence="4">Uncharacterized protein</fullName>
    </submittedName>
</protein>
<reference evidence="1" key="1">
    <citation type="journal article" date="2016" name="Sci. Rep.">
        <title>Isolation and plasmid characterization of carbapenemase (IMP-4) producing Salmonella enterica Typhimurium from cats.</title>
        <authorList>
            <person name="Abraham S."/>
            <person name="O'Dea M."/>
            <person name="Trott D.J."/>
            <person name="Abraham R.J."/>
            <person name="Hughes D."/>
            <person name="Pang S."/>
            <person name="McKew G."/>
            <person name="Cheong E.Y."/>
            <person name="Merlino J."/>
            <person name="Saputra S."/>
            <person name="Malik R."/>
            <person name="Gottlieb T."/>
        </authorList>
    </citation>
    <scope>NUCLEOTIDE SEQUENCE</scope>
    <source>
        <strain evidence="1">MU1</strain>
        <plasmid evidence="1">pIMP4-SEM1</plasmid>
    </source>
</reference>
<proteinExistence type="predicted"/>
<keyword evidence="1" id="KW-0614">Plasmid</keyword>
<accession>A0A077W4N1</accession>
<dbReference type="EMBL" id="DAAGLI010000024">
    <property type="protein sequence ID" value="HAB3532462.1"/>
    <property type="molecule type" value="Genomic_DNA"/>
</dbReference>
<dbReference type="EMBL" id="AALLDS010000027">
    <property type="protein sequence ID" value="EDA7614697.1"/>
    <property type="molecule type" value="Genomic_DNA"/>
</dbReference>
<dbReference type="SUPFAM" id="SSF57938">
    <property type="entry name" value="DnaJ/Hsp40 cysteine-rich domain"/>
    <property type="match status" value="1"/>
</dbReference>
<evidence type="ECO:0000313" key="1">
    <source>
        <dbReference type="EMBL" id="APA22841.1"/>
    </source>
</evidence>
<dbReference type="EMBL" id="AAHUQY010000028">
    <property type="protein sequence ID" value="ECA5343199.1"/>
    <property type="molecule type" value="Genomic_DNA"/>
</dbReference>
<reference evidence="4" key="4">
    <citation type="submission" date="2019-06" db="EMBL/GenBank/DDBJ databases">
        <authorList>
            <consortium name="NCBI Pathogen Detection Project"/>
        </authorList>
    </citation>
    <scope>NUCLEOTIDE SEQUENCE</scope>
    <source>
        <strain evidence="4">Salmonella enterica</strain>
    </source>
</reference>
<dbReference type="AlphaFoldDB" id="A0A077W4N1"/>
<evidence type="ECO:0000313" key="4">
    <source>
        <dbReference type="EMBL" id="HAB3532462.1"/>
    </source>
</evidence>
<sequence>MTKYYDRSGIEISSAKIRCVDSVKGTAEYTFRIVCDKCNGRGERKHFYRSRCMACKATGYSLETTRTAYTLNALYRINAQAARKVSASLQDERLRTESAHSSAFTAWCRSHQKMVDAITQQSSSNNFLESLKSSLTHQRQLSDKQLAVAARILGIH</sequence>
<evidence type="ECO:0000313" key="3">
    <source>
        <dbReference type="EMBL" id="EDA7614697.1"/>
    </source>
</evidence>